<accession>A0AA96GNR8</accession>
<dbReference type="Pfam" id="PF08487">
    <property type="entry name" value="VIT"/>
    <property type="match status" value="1"/>
</dbReference>
<keyword evidence="1" id="KW-1133">Transmembrane helix</keyword>
<dbReference type="PROSITE" id="PS51468">
    <property type="entry name" value="VIT"/>
    <property type="match status" value="1"/>
</dbReference>
<dbReference type="InterPro" id="IPR022440">
    <property type="entry name" value="CHP03788"/>
</dbReference>
<dbReference type="Pfam" id="PF13768">
    <property type="entry name" value="VWA_3"/>
    <property type="match status" value="1"/>
</dbReference>
<dbReference type="PANTHER" id="PTHR45737">
    <property type="entry name" value="VON WILLEBRAND FACTOR A DOMAIN-CONTAINING PROTEIN 5A"/>
    <property type="match status" value="1"/>
</dbReference>
<sequence length="705" mass="77673">MNYWKQILLPLAFWLTGSVVDCLSLPPVSAQPPEPDVTTPSQQAGPDIPHGLSIRPMSGGPFLPAPTVSTHVTTTISALIVRTNVSQTFYNPSSEWAEGIYVFPLPDQAAVDHLRMRIGERVIEGIIQERAEAKNTFEQAKRKGQRASLLEQERSNVFTASVANLAPGEPIIVDIEYQDTVRYDQGRFSLRFPMVVGPRYIPGTPLSMVEAQSQTTGVGWAVNTDQVPDASRITPPVQHPGEGPLNPLTLQIDLAPGFLLDRVESPTHPIQVDTHSNGRTHITLADPSTFADRDFELAWTPHASHEAQTQLFLEEHGGDTYGLMFFLPPQLIETGPGDMPREVLFVIDTSGSMAGTSLVQAKAALKQAVSRLTPTDRFNIIQFNSITKQLFPLAVPADTRAIQRALSYVRSLQAEGGTEMLPAVVQALSHQKEEQLSLRQVIFITDGLIGNEKELFATLHRLLGQTRLFTVGIGSAPNGHFMRKAAQHGRGTFTYIGTTQEVQDKMHRLFVKLEQPAFLNLELEGSTDGAWDLLPVPLPDVYAGEPLMAAFRTTTTPAHLTISGTHGTVPWKRVLPFAAGLSRSGIAVHWARQKISQLMGQQASSPQPDQSEPQTELRQAVIDVATRHHLVSRYTSLVAVETTPARSEHRPLHSHAMKANLPHGMQYEAIFGWPQTATPSTLYLLVGIFMVWVGWLWTRQQAARM</sequence>
<dbReference type="SMART" id="SM00609">
    <property type="entry name" value="VIT"/>
    <property type="match status" value="1"/>
</dbReference>
<proteinExistence type="predicted"/>
<name>A0AA96GNR8_9BACT</name>
<keyword evidence="6" id="KW-1185">Reference proteome</keyword>
<feature type="chain" id="PRO_5041647054" evidence="2">
    <location>
        <begin position="31"/>
        <end position="705"/>
    </location>
</feature>
<dbReference type="SMART" id="SM00327">
    <property type="entry name" value="VWA"/>
    <property type="match status" value="1"/>
</dbReference>
<dbReference type="PROSITE" id="PS50234">
    <property type="entry name" value="VWFA"/>
    <property type="match status" value="1"/>
</dbReference>
<keyword evidence="1" id="KW-0472">Membrane</keyword>
<feature type="signal peptide" evidence="2">
    <location>
        <begin position="1"/>
        <end position="30"/>
    </location>
</feature>
<evidence type="ECO:0000259" key="4">
    <source>
        <dbReference type="PROSITE" id="PS51468"/>
    </source>
</evidence>
<protein>
    <submittedName>
        <fullName evidence="5">Marine proteobacterial sortase target protein</fullName>
    </submittedName>
</protein>
<dbReference type="SUPFAM" id="SSF53300">
    <property type="entry name" value="vWA-like"/>
    <property type="match status" value="1"/>
</dbReference>
<dbReference type="Proteomes" id="UP001302494">
    <property type="component" value="Chromosome"/>
</dbReference>
<evidence type="ECO:0000259" key="3">
    <source>
        <dbReference type="PROSITE" id="PS50234"/>
    </source>
</evidence>
<dbReference type="PANTHER" id="PTHR45737:SF6">
    <property type="entry name" value="VON WILLEBRAND FACTOR A DOMAIN-CONTAINING PROTEIN 5A"/>
    <property type="match status" value="1"/>
</dbReference>
<feature type="domain" description="VWFA" evidence="3">
    <location>
        <begin position="342"/>
        <end position="513"/>
    </location>
</feature>
<dbReference type="Gene3D" id="3.40.50.410">
    <property type="entry name" value="von Willebrand factor, type A domain"/>
    <property type="match status" value="1"/>
</dbReference>
<dbReference type="RefSeq" id="WP_312748495.1">
    <property type="nucleotide sequence ID" value="NZ_CP116968.1"/>
</dbReference>
<keyword evidence="2" id="KW-0732">Signal</keyword>
<dbReference type="InterPro" id="IPR036465">
    <property type="entry name" value="vWFA_dom_sf"/>
</dbReference>
<evidence type="ECO:0000256" key="1">
    <source>
        <dbReference type="SAM" id="Phobius"/>
    </source>
</evidence>
<dbReference type="AlphaFoldDB" id="A0AA96GNR8"/>
<organism evidence="5 6">
    <name type="scientific">Candidatus Nitrospira neomarina</name>
    <dbReference type="NCBI Taxonomy" id="3020899"/>
    <lineage>
        <taxon>Bacteria</taxon>
        <taxon>Pseudomonadati</taxon>
        <taxon>Nitrospirota</taxon>
        <taxon>Nitrospiria</taxon>
        <taxon>Nitrospirales</taxon>
        <taxon>Nitrospiraceae</taxon>
        <taxon>Nitrospira</taxon>
    </lineage>
</organism>
<dbReference type="InterPro" id="IPR013694">
    <property type="entry name" value="VIT"/>
</dbReference>
<evidence type="ECO:0000256" key="2">
    <source>
        <dbReference type="SAM" id="SignalP"/>
    </source>
</evidence>
<dbReference type="KEGG" id="nneo:PQG83_08550"/>
<reference evidence="5 6" key="1">
    <citation type="submission" date="2023-01" db="EMBL/GenBank/DDBJ databases">
        <title>Cultivation and genomic characterization of new, ubiquitous marine nitrite-oxidizing bacteria from the Nitrospirales.</title>
        <authorList>
            <person name="Mueller A.J."/>
            <person name="Daebeler A."/>
            <person name="Herbold C.W."/>
            <person name="Kirkegaard R.H."/>
            <person name="Daims H."/>
        </authorList>
    </citation>
    <scope>NUCLEOTIDE SEQUENCE [LARGE SCALE GENOMIC DNA]</scope>
    <source>
        <strain evidence="5 6">DK</strain>
    </source>
</reference>
<feature type="transmembrane region" description="Helical" evidence="1">
    <location>
        <begin position="680"/>
        <end position="698"/>
    </location>
</feature>
<dbReference type="InterPro" id="IPR002035">
    <property type="entry name" value="VWF_A"/>
</dbReference>
<gene>
    <name evidence="5" type="ORF">PQG83_08550</name>
</gene>
<evidence type="ECO:0000313" key="6">
    <source>
        <dbReference type="Proteomes" id="UP001302494"/>
    </source>
</evidence>
<dbReference type="EMBL" id="CP116968">
    <property type="protein sequence ID" value="WNM63790.1"/>
    <property type="molecule type" value="Genomic_DNA"/>
</dbReference>
<feature type="domain" description="VIT" evidence="4">
    <location>
        <begin position="51"/>
        <end position="179"/>
    </location>
</feature>
<keyword evidence="1" id="KW-0812">Transmembrane</keyword>
<dbReference type="NCBIfam" id="TIGR03788">
    <property type="entry name" value="marine_srt_targ"/>
    <property type="match status" value="1"/>
</dbReference>
<evidence type="ECO:0000313" key="5">
    <source>
        <dbReference type="EMBL" id="WNM63790.1"/>
    </source>
</evidence>